<dbReference type="AlphaFoldDB" id="A0A368F3N2"/>
<reference evidence="2 3" key="1">
    <citation type="submission" date="2014-10" db="EMBL/GenBank/DDBJ databases">
        <title>Draft genome of the hookworm Ancylostoma caninum.</title>
        <authorList>
            <person name="Mitreva M."/>
        </authorList>
    </citation>
    <scope>NUCLEOTIDE SEQUENCE [LARGE SCALE GENOMIC DNA]</scope>
    <source>
        <strain evidence="2 3">Baltimore</strain>
    </source>
</reference>
<dbReference type="Proteomes" id="UP000252519">
    <property type="component" value="Unassembled WGS sequence"/>
</dbReference>
<keyword evidence="1" id="KW-0812">Transmembrane</keyword>
<keyword evidence="1" id="KW-0472">Membrane</keyword>
<protein>
    <submittedName>
        <fullName evidence="2">Uncharacterized protein</fullName>
    </submittedName>
</protein>
<sequence>MASQMMRSGVPVQQMAPQPILPGDQDAIIRTLNDVNQGDESKLKAVQDAWNTFDMFNVTPTFDQFLESLMRAFMKLFSETVPQFIQENNTQVRFQFLFCYNASIMIRLLSALTSTLFTLYLCLHVTLR</sequence>
<dbReference type="STRING" id="29170.A0A368F3N2"/>
<comment type="caution">
    <text evidence="2">The sequence shown here is derived from an EMBL/GenBank/DDBJ whole genome shotgun (WGS) entry which is preliminary data.</text>
</comment>
<organism evidence="2 3">
    <name type="scientific">Ancylostoma caninum</name>
    <name type="common">Dog hookworm</name>
    <dbReference type="NCBI Taxonomy" id="29170"/>
    <lineage>
        <taxon>Eukaryota</taxon>
        <taxon>Metazoa</taxon>
        <taxon>Ecdysozoa</taxon>
        <taxon>Nematoda</taxon>
        <taxon>Chromadorea</taxon>
        <taxon>Rhabditida</taxon>
        <taxon>Rhabditina</taxon>
        <taxon>Rhabditomorpha</taxon>
        <taxon>Strongyloidea</taxon>
        <taxon>Ancylostomatidae</taxon>
        <taxon>Ancylostomatinae</taxon>
        <taxon>Ancylostoma</taxon>
    </lineage>
</organism>
<keyword evidence="1" id="KW-1133">Transmembrane helix</keyword>
<proteinExistence type="predicted"/>
<keyword evidence="3" id="KW-1185">Reference proteome</keyword>
<dbReference type="OrthoDB" id="5570127at2759"/>
<name>A0A368F3N2_ANCCA</name>
<dbReference type="EMBL" id="JOJR01006368">
    <property type="protein sequence ID" value="RCN26706.1"/>
    <property type="molecule type" value="Genomic_DNA"/>
</dbReference>
<accession>A0A368F3N2</accession>
<evidence type="ECO:0000313" key="2">
    <source>
        <dbReference type="EMBL" id="RCN26706.1"/>
    </source>
</evidence>
<feature type="transmembrane region" description="Helical" evidence="1">
    <location>
        <begin position="104"/>
        <end position="127"/>
    </location>
</feature>
<evidence type="ECO:0000256" key="1">
    <source>
        <dbReference type="SAM" id="Phobius"/>
    </source>
</evidence>
<gene>
    <name evidence="2" type="ORF">ANCCAN_27567</name>
</gene>
<evidence type="ECO:0000313" key="3">
    <source>
        <dbReference type="Proteomes" id="UP000252519"/>
    </source>
</evidence>